<dbReference type="RefSeq" id="WP_046438127.1">
    <property type="nucleotide sequence ID" value="NZ_CABHMY010000096.1"/>
</dbReference>
<feature type="compositionally biased region" description="Basic and acidic residues" evidence="2">
    <location>
        <begin position="146"/>
        <end position="156"/>
    </location>
</feature>
<sequence length="178" mass="19805">MDNHKALEDAVLAIKYADTPVKVGSFQGFDLSVTVNSNMIGGGMSAGLQGATSHTTKLIESFAHNLNRLEAALYNIDGRIERTQDNLAKLRLDHAEAQKIVAEPFPQQEELDTKEQRLKVVTDELNQAAIEAKKNAPKREKTCYFERAKMKRDAARLGKKPKTPKDQTKGRSKKQGIE</sequence>
<dbReference type="EMBL" id="CABHMY010000096">
    <property type="protein sequence ID" value="VUX06308.1"/>
    <property type="molecule type" value="Genomic_DNA"/>
</dbReference>
<name>A0A564TFX9_9FIRM</name>
<feature type="region of interest" description="Disordered" evidence="2">
    <location>
        <begin position="146"/>
        <end position="178"/>
    </location>
</feature>
<evidence type="ECO:0000313" key="3">
    <source>
        <dbReference type="EMBL" id="VUX06308.1"/>
    </source>
</evidence>
<evidence type="ECO:0000313" key="4">
    <source>
        <dbReference type="Proteomes" id="UP000406184"/>
    </source>
</evidence>
<reference evidence="3 4" key="1">
    <citation type="submission" date="2019-07" db="EMBL/GenBank/DDBJ databases">
        <authorList>
            <person name="Hibberd C M."/>
            <person name="Gehrig L. J."/>
            <person name="Chang H.-W."/>
            <person name="Venkatesh S."/>
        </authorList>
    </citation>
    <scope>NUCLEOTIDE SEQUENCE [LARGE SCALE GENOMIC DNA]</scope>
    <source>
        <strain evidence="3">Faecalibacterium_prausnitzii_JG_BgPS064</strain>
    </source>
</reference>
<feature type="compositionally biased region" description="Basic and acidic residues" evidence="2">
    <location>
        <begin position="163"/>
        <end position="178"/>
    </location>
</feature>
<organism evidence="3 4">
    <name type="scientific">Faecalibacterium prausnitzii</name>
    <dbReference type="NCBI Taxonomy" id="853"/>
    <lineage>
        <taxon>Bacteria</taxon>
        <taxon>Bacillati</taxon>
        <taxon>Bacillota</taxon>
        <taxon>Clostridia</taxon>
        <taxon>Eubacteriales</taxon>
        <taxon>Oscillospiraceae</taxon>
        <taxon>Faecalibacterium</taxon>
    </lineage>
</organism>
<protein>
    <submittedName>
        <fullName evidence="3">Uncharacterized protein</fullName>
    </submittedName>
</protein>
<gene>
    <name evidence="3" type="ORF">FPPS064S07_02750</name>
</gene>
<evidence type="ECO:0000256" key="2">
    <source>
        <dbReference type="SAM" id="MobiDB-lite"/>
    </source>
</evidence>
<dbReference type="AlphaFoldDB" id="A0A564TFX9"/>
<accession>A0A564TFX9</accession>
<keyword evidence="4" id="KW-1185">Reference proteome</keyword>
<evidence type="ECO:0000256" key="1">
    <source>
        <dbReference type="SAM" id="Coils"/>
    </source>
</evidence>
<proteinExistence type="predicted"/>
<dbReference type="Proteomes" id="UP000406184">
    <property type="component" value="Unassembled WGS sequence"/>
</dbReference>
<feature type="coiled-coil region" evidence="1">
    <location>
        <begin position="80"/>
        <end position="131"/>
    </location>
</feature>
<keyword evidence="1" id="KW-0175">Coiled coil</keyword>